<evidence type="ECO:0000313" key="8">
    <source>
        <dbReference type="Proteomes" id="UP000655759"/>
    </source>
</evidence>
<dbReference type="Pfam" id="PF01475">
    <property type="entry name" value="FUR"/>
    <property type="match status" value="1"/>
</dbReference>
<evidence type="ECO:0000256" key="2">
    <source>
        <dbReference type="ARBA" id="ARBA00022491"/>
    </source>
</evidence>
<organism evidence="7 8">
    <name type="scientific">Candidatus Nitrosotenuis uzonensis</name>
    <dbReference type="NCBI Taxonomy" id="1407055"/>
    <lineage>
        <taxon>Archaea</taxon>
        <taxon>Nitrososphaerota</taxon>
        <taxon>Candidatus Nitrosotenuis</taxon>
    </lineage>
</organism>
<dbReference type="GO" id="GO:0045892">
    <property type="term" value="P:negative regulation of DNA-templated transcription"/>
    <property type="evidence" value="ECO:0007669"/>
    <property type="project" value="TreeGrafter"/>
</dbReference>
<evidence type="ECO:0000256" key="4">
    <source>
        <dbReference type="ARBA" id="ARBA00023015"/>
    </source>
</evidence>
<dbReference type="PANTHER" id="PTHR33202:SF7">
    <property type="entry name" value="FERRIC UPTAKE REGULATION PROTEIN"/>
    <property type="match status" value="1"/>
</dbReference>
<dbReference type="Proteomes" id="UP000655759">
    <property type="component" value="Unassembled WGS sequence"/>
</dbReference>
<name>A0A812EX07_9ARCH</name>
<dbReference type="PANTHER" id="PTHR33202">
    <property type="entry name" value="ZINC UPTAKE REGULATION PROTEIN"/>
    <property type="match status" value="1"/>
</dbReference>
<keyword evidence="4" id="KW-0805">Transcription regulation</keyword>
<keyword evidence="5" id="KW-0238">DNA-binding</keyword>
<keyword evidence="6" id="KW-0804">Transcription</keyword>
<evidence type="ECO:0000256" key="3">
    <source>
        <dbReference type="ARBA" id="ARBA00022833"/>
    </source>
</evidence>
<dbReference type="AlphaFoldDB" id="A0A812EX07"/>
<dbReference type="InterPro" id="IPR043135">
    <property type="entry name" value="Fur_C"/>
</dbReference>
<dbReference type="EMBL" id="CAJNAQ010000005">
    <property type="protein sequence ID" value="CAE6495797.1"/>
    <property type="molecule type" value="Genomic_DNA"/>
</dbReference>
<dbReference type="GO" id="GO:1900376">
    <property type="term" value="P:regulation of secondary metabolite biosynthetic process"/>
    <property type="evidence" value="ECO:0007669"/>
    <property type="project" value="TreeGrafter"/>
</dbReference>
<evidence type="ECO:0000313" key="7">
    <source>
        <dbReference type="EMBL" id="CAE6495797.1"/>
    </source>
</evidence>
<reference evidence="7" key="1">
    <citation type="submission" date="2021-02" db="EMBL/GenBank/DDBJ databases">
        <authorList>
            <person name="Han P."/>
        </authorList>
    </citation>
    <scope>NUCLEOTIDE SEQUENCE</scope>
    <source>
        <strain evidence="7">Candidatus Nitrosotenuis uzonensis 5A</strain>
    </source>
</reference>
<evidence type="ECO:0000256" key="5">
    <source>
        <dbReference type="ARBA" id="ARBA00023125"/>
    </source>
</evidence>
<dbReference type="RefSeq" id="WP_205099443.1">
    <property type="nucleotide sequence ID" value="NZ_CAJNAQ010000005.1"/>
</dbReference>
<dbReference type="Gene3D" id="1.10.10.10">
    <property type="entry name" value="Winged helix-like DNA-binding domain superfamily/Winged helix DNA-binding domain"/>
    <property type="match status" value="1"/>
</dbReference>
<dbReference type="InterPro" id="IPR002481">
    <property type="entry name" value="FUR"/>
</dbReference>
<comment type="caution">
    <text evidence="7">The sequence shown here is derived from an EMBL/GenBank/DDBJ whole genome shotgun (WGS) entry which is preliminary data.</text>
</comment>
<dbReference type="InterPro" id="IPR036388">
    <property type="entry name" value="WH-like_DNA-bd_sf"/>
</dbReference>
<dbReference type="Gene3D" id="3.30.1490.190">
    <property type="match status" value="1"/>
</dbReference>
<accession>A0A812EX07</accession>
<gene>
    <name evidence="7" type="ORF">NUZ5A_50458</name>
</gene>
<dbReference type="GO" id="GO:0000976">
    <property type="term" value="F:transcription cis-regulatory region binding"/>
    <property type="evidence" value="ECO:0007669"/>
    <property type="project" value="TreeGrafter"/>
</dbReference>
<dbReference type="CDD" id="cd07153">
    <property type="entry name" value="Fur_like"/>
    <property type="match status" value="1"/>
</dbReference>
<comment type="similarity">
    <text evidence="1">Belongs to the Fur family.</text>
</comment>
<proteinExistence type="inferred from homology"/>
<keyword evidence="3" id="KW-0862">Zinc</keyword>
<sequence length="143" mass="16404">MKQQIEELVATLRKDGFRVTPQRIAIVDYIMNTAEHPSAEHIHKVVQKKYPMVSLSTVYKTLDLLREKRLVNEIEVNGELRFDPNTGEHVNLVCLNCGMIVDSNEDELIEIQNKIAKKAKYLVIRGSLDLFGYCANCRPKFEA</sequence>
<dbReference type="InterPro" id="IPR036390">
    <property type="entry name" value="WH_DNA-bd_sf"/>
</dbReference>
<evidence type="ECO:0000256" key="1">
    <source>
        <dbReference type="ARBA" id="ARBA00007957"/>
    </source>
</evidence>
<protein>
    <submittedName>
        <fullName evidence="7">Putative Peroxide operon regulator</fullName>
    </submittedName>
</protein>
<evidence type="ECO:0000256" key="6">
    <source>
        <dbReference type="ARBA" id="ARBA00023163"/>
    </source>
</evidence>
<dbReference type="GO" id="GO:0008270">
    <property type="term" value="F:zinc ion binding"/>
    <property type="evidence" value="ECO:0007669"/>
    <property type="project" value="TreeGrafter"/>
</dbReference>
<dbReference type="SUPFAM" id="SSF46785">
    <property type="entry name" value="Winged helix' DNA-binding domain"/>
    <property type="match status" value="1"/>
</dbReference>
<keyword evidence="2" id="KW-0678">Repressor</keyword>
<dbReference type="GO" id="GO:0003700">
    <property type="term" value="F:DNA-binding transcription factor activity"/>
    <property type="evidence" value="ECO:0007669"/>
    <property type="project" value="InterPro"/>
</dbReference>